<dbReference type="InterPro" id="IPR036291">
    <property type="entry name" value="NAD(P)-bd_dom_sf"/>
</dbReference>
<gene>
    <name evidence="3" type="ORF">ACFFSY_29125</name>
</gene>
<evidence type="ECO:0000259" key="2">
    <source>
        <dbReference type="Pfam" id="PF01370"/>
    </source>
</evidence>
<dbReference type="Proteomes" id="UP001589747">
    <property type="component" value="Unassembled WGS sequence"/>
</dbReference>
<evidence type="ECO:0000313" key="4">
    <source>
        <dbReference type="Proteomes" id="UP001589747"/>
    </source>
</evidence>
<proteinExistence type="inferred from homology"/>
<dbReference type="InterPro" id="IPR001509">
    <property type="entry name" value="Epimerase_deHydtase"/>
</dbReference>
<dbReference type="Gene3D" id="3.40.50.720">
    <property type="entry name" value="NAD(P)-binding Rossmann-like Domain"/>
    <property type="match status" value="1"/>
</dbReference>
<dbReference type="PANTHER" id="PTHR43000">
    <property type="entry name" value="DTDP-D-GLUCOSE 4,6-DEHYDRATASE-RELATED"/>
    <property type="match status" value="1"/>
</dbReference>
<reference evidence="3 4" key="1">
    <citation type="submission" date="2024-09" db="EMBL/GenBank/DDBJ databases">
        <authorList>
            <person name="Sun Q."/>
            <person name="Mori K."/>
        </authorList>
    </citation>
    <scope>NUCLEOTIDE SEQUENCE [LARGE SCALE GENOMIC DNA]</scope>
    <source>
        <strain evidence="3 4">TISTR 2452</strain>
    </source>
</reference>
<organism evidence="3 4">
    <name type="scientific">Paenibacillus aurantiacus</name>
    <dbReference type="NCBI Taxonomy" id="1936118"/>
    <lineage>
        <taxon>Bacteria</taxon>
        <taxon>Bacillati</taxon>
        <taxon>Bacillota</taxon>
        <taxon>Bacilli</taxon>
        <taxon>Bacillales</taxon>
        <taxon>Paenibacillaceae</taxon>
        <taxon>Paenibacillus</taxon>
    </lineage>
</organism>
<sequence length="302" mass="33677">MKKVLVTGGDGWIGSFAIPSLLAKGYDVHVVSRKNKSVQQVLWHTADLLDQRVIDDLMRTIQPEYLLHFAWETAPGQCWTSLNNYRWVQSSLELLRTFALYGGKRVVMAGSCAEYDWHHGYLSEEASPLSYATPYAASKNAMRQLLISFSESADISYAWGRLFFVYGPGEHPARLVASVIRSLLAGQEARCTDGYQARDYMHVADVGDAFSALLDSGVRGTVNIASGQSVRVRDLVSAIAEKVGKRELVRFGAIPFPAHEPLWMAAATERLNHEASWRPWYDLDAGLNQTIAWWEEHLGGGK</sequence>
<dbReference type="SUPFAM" id="SSF51735">
    <property type="entry name" value="NAD(P)-binding Rossmann-fold domains"/>
    <property type="match status" value="1"/>
</dbReference>
<dbReference type="RefSeq" id="WP_377500828.1">
    <property type="nucleotide sequence ID" value="NZ_JBHMDO010000047.1"/>
</dbReference>
<evidence type="ECO:0000256" key="1">
    <source>
        <dbReference type="ARBA" id="ARBA00007637"/>
    </source>
</evidence>
<accession>A0ABV5KXT0</accession>
<comment type="similarity">
    <text evidence="1">Belongs to the NAD(P)-dependent epimerase/dehydratase family.</text>
</comment>
<dbReference type="EMBL" id="JBHMDO010000047">
    <property type="protein sequence ID" value="MFB9330024.1"/>
    <property type="molecule type" value="Genomic_DNA"/>
</dbReference>
<dbReference type="Pfam" id="PF01370">
    <property type="entry name" value="Epimerase"/>
    <property type="match status" value="1"/>
</dbReference>
<keyword evidence="4" id="KW-1185">Reference proteome</keyword>
<name>A0ABV5KXT0_9BACL</name>
<comment type="caution">
    <text evidence="3">The sequence shown here is derived from an EMBL/GenBank/DDBJ whole genome shotgun (WGS) entry which is preliminary data.</text>
</comment>
<evidence type="ECO:0000313" key="3">
    <source>
        <dbReference type="EMBL" id="MFB9330024.1"/>
    </source>
</evidence>
<dbReference type="Gene3D" id="3.90.25.10">
    <property type="entry name" value="UDP-galactose 4-epimerase, domain 1"/>
    <property type="match status" value="1"/>
</dbReference>
<protein>
    <submittedName>
        <fullName evidence="3">NAD-dependent epimerase/dehydratase family protein</fullName>
    </submittedName>
</protein>
<feature type="domain" description="NAD-dependent epimerase/dehydratase" evidence="2">
    <location>
        <begin position="4"/>
        <end position="225"/>
    </location>
</feature>